<dbReference type="Pfam" id="PF14076">
    <property type="entry name" value="DUF4258"/>
    <property type="match status" value="1"/>
</dbReference>
<proteinExistence type="predicted"/>
<keyword evidence="2" id="KW-1185">Reference proteome</keyword>
<protein>
    <submittedName>
        <fullName evidence="1">DUF4258 domain-containing protein</fullName>
    </submittedName>
</protein>
<reference evidence="1 2" key="1">
    <citation type="submission" date="2019-08" db="EMBL/GenBank/DDBJ databases">
        <authorList>
            <person name="Chen S.-C."/>
            <person name="Lai M.-C."/>
            <person name="You Y.-T."/>
        </authorList>
    </citation>
    <scope>NUCLEOTIDE SEQUENCE [LARGE SCALE GENOMIC DNA]</scope>
    <source>
        <strain evidence="1 2">P2F9704a</strain>
    </source>
</reference>
<dbReference type="Proteomes" id="UP001524383">
    <property type="component" value="Unassembled WGS sequence"/>
</dbReference>
<sequence>MNLDRHTIERGDQKEPAKEWVLNTVLFPDRVEERKDDEVHYLKEIPDAKGKVLRVIINPILSPHRVITVFFDRRERP</sequence>
<organism evidence="1 2">
    <name type="scientific">Methanocalculus taiwanensis</name>
    <dbReference type="NCBI Taxonomy" id="106207"/>
    <lineage>
        <taxon>Archaea</taxon>
        <taxon>Methanobacteriati</taxon>
        <taxon>Methanobacteriota</taxon>
        <taxon>Stenosarchaea group</taxon>
        <taxon>Methanomicrobia</taxon>
        <taxon>Methanomicrobiales</taxon>
        <taxon>Methanocalculaceae</taxon>
        <taxon>Methanocalculus</taxon>
    </lineage>
</organism>
<comment type="caution">
    <text evidence="1">The sequence shown here is derived from an EMBL/GenBank/DDBJ whole genome shotgun (WGS) entry which is preliminary data.</text>
</comment>
<dbReference type="AlphaFoldDB" id="A0ABD4THI2"/>
<evidence type="ECO:0000313" key="1">
    <source>
        <dbReference type="EMBL" id="MCQ1538176.1"/>
    </source>
</evidence>
<accession>A0ABD4THI2</accession>
<dbReference type="InterPro" id="IPR025354">
    <property type="entry name" value="DUF4258"/>
</dbReference>
<evidence type="ECO:0000313" key="2">
    <source>
        <dbReference type="Proteomes" id="UP001524383"/>
    </source>
</evidence>
<name>A0ABD4THI2_9EURY</name>
<dbReference type="EMBL" id="VOTZ01000006">
    <property type="protein sequence ID" value="MCQ1538176.1"/>
    <property type="molecule type" value="Genomic_DNA"/>
</dbReference>
<gene>
    <name evidence="1" type="ORF">FTO68_04110</name>
</gene>